<dbReference type="HAMAP" id="MF_01058">
    <property type="entry name" value="GAP_YihI"/>
    <property type="match status" value="1"/>
</dbReference>
<feature type="compositionally biased region" description="Basic residues" evidence="4">
    <location>
        <begin position="28"/>
        <end position="37"/>
    </location>
</feature>
<feature type="compositionally biased region" description="Basic and acidic residues" evidence="4">
    <location>
        <begin position="15"/>
        <end position="27"/>
    </location>
</feature>
<dbReference type="InterPro" id="IPR007336">
    <property type="entry name" value="YihI"/>
</dbReference>
<sequence length="192" mass="21478">MTRIKKTRTPGQIGSRKESRESADQSRERKRKAKRKGLAPGSRHNTESGSGQGGSGAKAAQDPRLGSKKPIALRPDEPSAAVVKQAKPRADKVKAPVAEPVAELTLEQELEQLENNEWLNELLDRVEAGDKLNKDDTLWLDKTLARHQQLLEQLGLLDEDDTEAGDEPDDLWNRFMDAEFDPAQYQEKKDKS</sequence>
<evidence type="ECO:0000313" key="5">
    <source>
        <dbReference type="EMBL" id="GAA3542830.1"/>
    </source>
</evidence>
<dbReference type="NCBIfam" id="NF003560">
    <property type="entry name" value="PRK05244.1-1"/>
    <property type="match status" value="1"/>
</dbReference>
<dbReference type="RefSeq" id="WP_344958204.1">
    <property type="nucleotide sequence ID" value="NZ_BAABCX010000003.1"/>
</dbReference>
<comment type="similarity">
    <text evidence="3">Belongs to the YihI family.</text>
</comment>
<evidence type="ECO:0000256" key="4">
    <source>
        <dbReference type="SAM" id="MobiDB-lite"/>
    </source>
</evidence>
<evidence type="ECO:0000256" key="1">
    <source>
        <dbReference type="ARBA" id="ARBA00022468"/>
    </source>
</evidence>
<evidence type="ECO:0000256" key="3">
    <source>
        <dbReference type="HAMAP-Rule" id="MF_01058"/>
    </source>
</evidence>
<keyword evidence="2 3" id="KW-0690">Ribosome biogenesis</keyword>
<keyword evidence="6" id="KW-1185">Reference proteome</keyword>
<gene>
    <name evidence="3 5" type="primary">yihI</name>
    <name evidence="5" type="ORF">GCM10022394_23460</name>
</gene>
<accession>A0ABP6VYY6</accession>
<dbReference type="Proteomes" id="UP001500795">
    <property type="component" value="Unassembled WGS sequence"/>
</dbReference>
<organism evidence="5 6">
    <name type="scientific">Zobellella aerophila</name>
    <dbReference type="NCBI Taxonomy" id="870480"/>
    <lineage>
        <taxon>Bacteria</taxon>
        <taxon>Pseudomonadati</taxon>
        <taxon>Pseudomonadota</taxon>
        <taxon>Gammaproteobacteria</taxon>
        <taxon>Aeromonadales</taxon>
        <taxon>Aeromonadaceae</taxon>
        <taxon>Zobellella</taxon>
    </lineage>
</organism>
<reference evidence="6" key="1">
    <citation type="journal article" date="2019" name="Int. J. Syst. Evol. Microbiol.">
        <title>The Global Catalogue of Microorganisms (GCM) 10K type strain sequencing project: providing services to taxonomists for standard genome sequencing and annotation.</title>
        <authorList>
            <consortium name="The Broad Institute Genomics Platform"/>
            <consortium name="The Broad Institute Genome Sequencing Center for Infectious Disease"/>
            <person name="Wu L."/>
            <person name="Ma J."/>
        </authorList>
    </citation>
    <scope>NUCLEOTIDE SEQUENCE [LARGE SCALE GENOMIC DNA]</scope>
    <source>
        <strain evidence="6">JCM 17110</strain>
    </source>
</reference>
<evidence type="ECO:0000256" key="2">
    <source>
        <dbReference type="ARBA" id="ARBA00022517"/>
    </source>
</evidence>
<keyword evidence="1 3" id="KW-0343">GTPase activation</keyword>
<proteinExistence type="inferred from homology"/>
<protein>
    <recommendedName>
        <fullName evidence="3">Der GTPase-activating protein YihI</fullName>
    </recommendedName>
</protein>
<comment type="subunit">
    <text evidence="3">Interacts with Der.</text>
</comment>
<comment type="caution">
    <text evidence="5">The sequence shown here is derived from an EMBL/GenBank/DDBJ whole genome shotgun (WGS) entry which is preliminary data.</text>
</comment>
<evidence type="ECO:0000313" key="6">
    <source>
        <dbReference type="Proteomes" id="UP001500795"/>
    </source>
</evidence>
<name>A0ABP6VYY6_9GAMM</name>
<comment type="function">
    <text evidence="3">A GTPase-activating protein (GAP) that modifies Der/EngA GTPase function. May play a role in ribosome biogenesis.</text>
</comment>
<dbReference type="Pfam" id="PF04220">
    <property type="entry name" value="YihI"/>
    <property type="match status" value="1"/>
</dbReference>
<feature type="region of interest" description="Disordered" evidence="4">
    <location>
        <begin position="1"/>
        <end position="95"/>
    </location>
</feature>
<dbReference type="EMBL" id="BAABCX010000003">
    <property type="protein sequence ID" value="GAA3542830.1"/>
    <property type="molecule type" value="Genomic_DNA"/>
</dbReference>